<keyword evidence="6" id="KW-1185">Reference proteome</keyword>
<dbReference type="EMBL" id="MTKT01002495">
    <property type="protein sequence ID" value="OWM78554.1"/>
    <property type="molecule type" value="Genomic_DNA"/>
</dbReference>
<gene>
    <name evidence="3" type="ORF">CDL15_Pgr016278</name>
    <name evidence="4" type="ORF">CRG98_010904</name>
</gene>
<proteinExistence type="predicted"/>
<feature type="compositionally biased region" description="Low complexity" evidence="2">
    <location>
        <begin position="9"/>
        <end position="19"/>
    </location>
</feature>
<sequence>MSRVRAHSSPDLIPSSSSPSEDEAGHSEDLSLEGVAANVMLIVKLIHDHTGACTKENDDRKAQRVAGMTAILDDAKARIQKSLSSTGQKREAELRRCMTDLRPRNNFPRDRKKSPEPVPMDEKEQMRKQLSASLAARKSLEMMCSSLGKEKEIMATELSRKVHELNEMEEMVSDYKAQNEMLVSKLQKERKLSNGGDGQGNANAVLQERNRELSEQLLKSLDGYKSLKKKLKEVQEEKMRLRSSLEEIGEEISVGLDQVKGLKEKIRTADGSPEEAGSRIRVEEGEIDALEKMLKGFKLKVSECAQRSI</sequence>
<evidence type="ECO:0000256" key="1">
    <source>
        <dbReference type="SAM" id="Coils"/>
    </source>
</evidence>
<reference evidence="4 6" key="3">
    <citation type="submission" date="2017-11" db="EMBL/GenBank/DDBJ databases">
        <title>De-novo sequencing of pomegranate (Punica granatum L.) genome.</title>
        <authorList>
            <person name="Akparov Z."/>
            <person name="Amiraslanov A."/>
            <person name="Hajiyeva S."/>
            <person name="Abbasov M."/>
            <person name="Kaur K."/>
            <person name="Hamwieh A."/>
            <person name="Solovyev V."/>
            <person name="Salamov A."/>
            <person name="Braich B."/>
            <person name="Kosarev P."/>
            <person name="Mahmoud A."/>
            <person name="Hajiyev E."/>
            <person name="Babayeva S."/>
            <person name="Izzatullayeva V."/>
            <person name="Mammadov A."/>
            <person name="Mammadov A."/>
            <person name="Sharifova S."/>
            <person name="Ojaghi J."/>
            <person name="Eynullazada K."/>
            <person name="Bayramov B."/>
            <person name="Abdulazimova A."/>
            <person name="Shahmuradov I."/>
        </authorList>
    </citation>
    <scope>NUCLEOTIDE SEQUENCE [LARGE SCALE GENOMIC DNA]</scope>
    <source>
        <strain evidence="4">AG2017</strain>
        <strain evidence="6">cv. AG2017</strain>
        <tissue evidence="4">Leaf</tissue>
    </source>
</reference>
<dbReference type="EMBL" id="PGOL01000542">
    <property type="protein sequence ID" value="PKI68847.1"/>
    <property type="molecule type" value="Genomic_DNA"/>
</dbReference>
<reference evidence="5" key="1">
    <citation type="journal article" date="2017" name="Plant J.">
        <title>The pomegranate (Punica granatum L.) genome and the genomics of punicalagin biosynthesis.</title>
        <authorList>
            <person name="Qin G."/>
            <person name="Xu C."/>
            <person name="Ming R."/>
            <person name="Tang H."/>
            <person name="Guyot R."/>
            <person name="Kramer E.M."/>
            <person name="Hu Y."/>
            <person name="Yi X."/>
            <person name="Qi Y."/>
            <person name="Xu X."/>
            <person name="Gao Z."/>
            <person name="Pan H."/>
            <person name="Jian J."/>
            <person name="Tian Y."/>
            <person name="Yue Z."/>
            <person name="Xu Y."/>
        </authorList>
    </citation>
    <scope>NUCLEOTIDE SEQUENCE [LARGE SCALE GENOMIC DNA]</scope>
    <source>
        <strain evidence="5">cv. Dabenzi</strain>
    </source>
</reference>
<feature type="region of interest" description="Disordered" evidence="2">
    <location>
        <begin position="1"/>
        <end position="28"/>
    </location>
</feature>
<feature type="region of interest" description="Disordered" evidence="2">
    <location>
        <begin position="102"/>
        <end position="125"/>
    </location>
</feature>
<dbReference type="Proteomes" id="UP000197138">
    <property type="component" value="Unassembled WGS sequence"/>
</dbReference>
<name>A0A218X0Q7_PUNGR</name>
<dbReference type="PANTHER" id="PTHR38378">
    <property type="entry name" value="MYOSIN HEAVY CHAIN-LIKE PROTEIN"/>
    <property type="match status" value="1"/>
</dbReference>
<comment type="caution">
    <text evidence="3">The sequence shown here is derived from an EMBL/GenBank/DDBJ whole genome shotgun (WGS) entry which is preliminary data.</text>
</comment>
<evidence type="ECO:0000313" key="4">
    <source>
        <dbReference type="EMBL" id="PKI68847.1"/>
    </source>
</evidence>
<evidence type="ECO:0000313" key="3">
    <source>
        <dbReference type="EMBL" id="OWM78554.1"/>
    </source>
</evidence>
<dbReference type="Proteomes" id="UP000233551">
    <property type="component" value="Unassembled WGS sequence"/>
</dbReference>
<evidence type="ECO:0000313" key="6">
    <source>
        <dbReference type="Proteomes" id="UP000233551"/>
    </source>
</evidence>
<protein>
    <submittedName>
        <fullName evidence="3">Uncharacterized protein</fullName>
    </submittedName>
</protein>
<feature type="coiled-coil region" evidence="1">
    <location>
        <begin position="224"/>
        <end position="251"/>
    </location>
</feature>
<accession>A0A218X0Q7</accession>
<organism evidence="3 5">
    <name type="scientific">Punica granatum</name>
    <name type="common">Pomegranate</name>
    <dbReference type="NCBI Taxonomy" id="22663"/>
    <lineage>
        <taxon>Eukaryota</taxon>
        <taxon>Viridiplantae</taxon>
        <taxon>Streptophyta</taxon>
        <taxon>Embryophyta</taxon>
        <taxon>Tracheophyta</taxon>
        <taxon>Spermatophyta</taxon>
        <taxon>Magnoliopsida</taxon>
        <taxon>eudicotyledons</taxon>
        <taxon>Gunneridae</taxon>
        <taxon>Pentapetalae</taxon>
        <taxon>rosids</taxon>
        <taxon>malvids</taxon>
        <taxon>Myrtales</taxon>
        <taxon>Lythraceae</taxon>
        <taxon>Punica</taxon>
    </lineage>
</organism>
<reference evidence="3" key="2">
    <citation type="submission" date="2017-06" db="EMBL/GenBank/DDBJ databases">
        <title>The pomegranate genome and the genomics of punicalagin biosynthesis.</title>
        <authorList>
            <person name="Xu C."/>
        </authorList>
    </citation>
    <scope>NUCLEOTIDE SEQUENCE [LARGE SCALE GENOMIC DNA]</scope>
    <source>
        <tissue evidence="3">Fresh leaf</tissue>
    </source>
</reference>
<evidence type="ECO:0000256" key="2">
    <source>
        <dbReference type="SAM" id="MobiDB-lite"/>
    </source>
</evidence>
<evidence type="ECO:0000313" key="5">
    <source>
        <dbReference type="Proteomes" id="UP000197138"/>
    </source>
</evidence>
<dbReference type="PANTHER" id="PTHR38378:SF3">
    <property type="entry name" value="MYOSIN HEAVY CHAIN-LIKE PROTEIN"/>
    <property type="match status" value="1"/>
</dbReference>
<feature type="coiled-coil region" evidence="1">
    <location>
        <begin position="158"/>
        <end position="185"/>
    </location>
</feature>
<keyword evidence="1" id="KW-0175">Coiled coil</keyword>
<dbReference type="AlphaFoldDB" id="A0A218X0Q7"/>